<evidence type="ECO:0000313" key="3">
    <source>
        <dbReference type="EMBL" id="QBD76367.1"/>
    </source>
</evidence>
<accession>A0A4P6JM56</accession>
<protein>
    <submittedName>
        <fullName evidence="3">LLM class flavin-dependent oxidoreductase</fullName>
    </submittedName>
</protein>
<dbReference type="InterPro" id="IPR047951">
    <property type="entry name" value="Transpos_ISL3"/>
</dbReference>
<evidence type="ECO:0000259" key="1">
    <source>
        <dbReference type="Pfam" id="PF00296"/>
    </source>
</evidence>
<dbReference type="SUPFAM" id="SSF51679">
    <property type="entry name" value="Bacterial luciferase-like"/>
    <property type="match status" value="1"/>
</dbReference>
<feature type="domain" description="Transposase IS204/IS1001/IS1096/IS1165 DDE" evidence="2">
    <location>
        <begin position="116"/>
        <end position="242"/>
    </location>
</feature>
<dbReference type="InterPro" id="IPR011251">
    <property type="entry name" value="Luciferase-like_dom"/>
</dbReference>
<reference evidence="3 4" key="1">
    <citation type="submission" date="2019-01" db="EMBL/GenBank/DDBJ databases">
        <title>Ktedonosporobacter rubrisoli SCAWS-G2.</title>
        <authorList>
            <person name="Huang Y."/>
            <person name="Yan B."/>
        </authorList>
    </citation>
    <scope>NUCLEOTIDE SEQUENCE [LARGE SCALE GENOMIC DNA]</scope>
    <source>
        <strain evidence="3 4">SCAWS-G2</strain>
    </source>
</reference>
<dbReference type="Gene3D" id="3.20.20.30">
    <property type="entry name" value="Luciferase-like domain"/>
    <property type="match status" value="1"/>
</dbReference>
<dbReference type="GO" id="GO:0016705">
    <property type="term" value="F:oxidoreductase activity, acting on paired donors, with incorporation or reduction of molecular oxygen"/>
    <property type="evidence" value="ECO:0007669"/>
    <property type="project" value="InterPro"/>
</dbReference>
<dbReference type="Pfam" id="PF00296">
    <property type="entry name" value="Bac_luciferase"/>
    <property type="match status" value="1"/>
</dbReference>
<keyword evidence="4" id="KW-1185">Reference proteome</keyword>
<dbReference type="KEGG" id="kbs:EPA93_10240"/>
<dbReference type="PANTHER" id="PTHR33498">
    <property type="entry name" value="TRANSPOSASE FOR INSERTION SEQUENCE ELEMENT IS1557"/>
    <property type="match status" value="1"/>
</dbReference>
<dbReference type="InterPro" id="IPR002560">
    <property type="entry name" value="Transposase_DDE"/>
</dbReference>
<dbReference type="OrthoDB" id="165122at2"/>
<dbReference type="Pfam" id="PF01610">
    <property type="entry name" value="DDE_Tnp_ISL3"/>
    <property type="match status" value="1"/>
</dbReference>
<sequence length="247" mass="27722">MGKKPFRFGIVTASGNSSRSAWIALARRAEELGYATLHLPDSTPTAALTSMAVAATATTTLRVGSFVFVNDYRNPALLAREIATLDQLSERLLYRFVEPFRQDAVLIPNPSLGVAEQVPMQKAIWLLVRPWEDLKAEEQLDLSALCQASPELCALHDLAQSFGHLLRKREGQRLDDWMKQVKESHFRHIKRFSAGLQRDYEEVMAGLTLPQSNGVVEGKVNKLKLIKRMGYGRASFPLLRQRVLHAL</sequence>
<evidence type="ECO:0000313" key="4">
    <source>
        <dbReference type="Proteomes" id="UP000290365"/>
    </source>
</evidence>
<feature type="domain" description="Luciferase-like" evidence="1">
    <location>
        <begin position="12"/>
        <end position="90"/>
    </location>
</feature>
<proteinExistence type="predicted"/>
<evidence type="ECO:0000259" key="2">
    <source>
        <dbReference type="Pfam" id="PF01610"/>
    </source>
</evidence>
<dbReference type="PANTHER" id="PTHR33498:SF1">
    <property type="entry name" value="TRANSPOSASE FOR INSERTION SEQUENCE ELEMENT IS1557"/>
    <property type="match status" value="1"/>
</dbReference>
<dbReference type="InterPro" id="IPR036661">
    <property type="entry name" value="Luciferase-like_sf"/>
</dbReference>
<gene>
    <name evidence="3" type="ORF">EPA93_10240</name>
</gene>
<dbReference type="Proteomes" id="UP000290365">
    <property type="component" value="Chromosome"/>
</dbReference>
<dbReference type="AlphaFoldDB" id="A0A4P6JM56"/>
<organism evidence="3 4">
    <name type="scientific">Ktedonosporobacter rubrisoli</name>
    <dbReference type="NCBI Taxonomy" id="2509675"/>
    <lineage>
        <taxon>Bacteria</taxon>
        <taxon>Bacillati</taxon>
        <taxon>Chloroflexota</taxon>
        <taxon>Ktedonobacteria</taxon>
        <taxon>Ktedonobacterales</taxon>
        <taxon>Ktedonosporobacteraceae</taxon>
        <taxon>Ktedonosporobacter</taxon>
    </lineage>
</organism>
<name>A0A4P6JM56_KTERU</name>
<dbReference type="EMBL" id="CP035758">
    <property type="protein sequence ID" value="QBD76367.1"/>
    <property type="molecule type" value="Genomic_DNA"/>
</dbReference>